<comment type="similarity">
    <text evidence="2">Belongs to the major facilitator superfamily. MFSD6 family.</text>
</comment>
<comment type="subcellular location">
    <subcellularLocation>
        <location evidence="1">Membrane</location>
        <topology evidence="1">Multi-pass membrane protein</topology>
    </subcellularLocation>
</comment>
<evidence type="ECO:0000256" key="6">
    <source>
        <dbReference type="SAM" id="MobiDB-lite"/>
    </source>
</evidence>
<dbReference type="PANTHER" id="PTHR16172">
    <property type="entry name" value="MAJOR FACILITATOR SUPERFAMILY DOMAIN-CONTAINING PROTEIN 6-LIKE"/>
    <property type="match status" value="1"/>
</dbReference>
<evidence type="ECO:0000256" key="2">
    <source>
        <dbReference type="ARBA" id="ARBA00005241"/>
    </source>
</evidence>
<gene>
    <name evidence="9" type="ORF">CDEB00056_LOCUS14302</name>
</gene>
<keyword evidence="4 7" id="KW-1133">Transmembrane helix</keyword>
<protein>
    <recommendedName>
        <fullName evidence="8">Major facilitator superfamily (MFS) profile domain-containing protein</fullName>
    </recommendedName>
</protein>
<feature type="transmembrane region" description="Helical" evidence="7">
    <location>
        <begin position="471"/>
        <end position="489"/>
    </location>
</feature>
<name>A0A7S3VB90_9STRA</name>
<feature type="compositionally biased region" description="Gly residues" evidence="6">
    <location>
        <begin position="116"/>
        <end position="126"/>
    </location>
</feature>
<reference evidence="9" key="1">
    <citation type="submission" date="2021-01" db="EMBL/GenBank/DDBJ databases">
        <authorList>
            <person name="Corre E."/>
            <person name="Pelletier E."/>
            <person name="Niang G."/>
            <person name="Scheremetjew M."/>
            <person name="Finn R."/>
            <person name="Kale V."/>
            <person name="Holt S."/>
            <person name="Cochrane G."/>
            <person name="Meng A."/>
            <person name="Brown T."/>
            <person name="Cohen L."/>
        </authorList>
    </citation>
    <scope>NUCLEOTIDE SEQUENCE</scope>
    <source>
        <strain evidence="9">MM31A-1</strain>
    </source>
</reference>
<evidence type="ECO:0000256" key="4">
    <source>
        <dbReference type="ARBA" id="ARBA00022989"/>
    </source>
</evidence>
<feature type="transmembrane region" description="Helical" evidence="7">
    <location>
        <begin position="243"/>
        <end position="262"/>
    </location>
</feature>
<evidence type="ECO:0000313" key="9">
    <source>
        <dbReference type="EMBL" id="CAE0469449.1"/>
    </source>
</evidence>
<feature type="transmembrane region" description="Helical" evidence="7">
    <location>
        <begin position="501"/>
        <end position="519"/>
    </location>
</feature>
<accession>A0A7S3VB90</accession>
<proteinExistence type="inferred from homology"/>
<feature type="transmembrane region" description="Helical" evidence="7">
    <location>
        <begin position="557"/>
        <end position="578"/>
    </location>
</feature>
<dbReference type="GO" id="GO:0016020">
    <property type="term" value="C:membrane"/>
    <property type="evidence" value="ECO:0007669"/>
    <property type="project" value="UniProtKB-SubCell"/>
</dbReference>
<dbReference type="PANTHER" id="PTHR16172:SF41">
    <property type="entry name" value="MAJOR FACILITATOR SUPERFAMILY DOMAIN-CONTAINING PROTEIN 6-LIKE"/>
    <property type="match status" value="1"/>
</dbReference>
<feature type="transmembrane region" description="Helical" evidence="7">
    <location>
        <begin position="531"/>
        <end position="551"/>
    </location>
</feature>
<sequence>MTGVNLNCYTNRELVNTTSSFNNKKIQGGVCCRKEGRLSSRRKNGIPSRTSILQILLLTVSLPQLYGAEILPCPCRSLQSKRIGRDLANNIRLAPNLLQKRRNYTLHAAPFTIPRGGGGGERGGGAPSAAGALQKRGKGVKEEEEHHKTSPRLLLMIKILFITYYGSLGALMPYLPVYYHSLGHSGQSIGLLGAVKPLTTFFVAPLWGIISDYTENPSLILQLTFIMSMGLQLLLPLKDNVNYLVTMVFLTALFNAPVKSLIDSMVMDKLDENSRGQYGKLRLYGQLGFGIGSSIVGTLIGRSTAPTAQSPLASPSPAAEKIIMGAMEVGIEASAAAAASEEITKTAIETLSELVSSSIEKLSRVTGYKLAFVAYGFLSIPAFICMKTFRRLDANESVQIQKKKKKVAKKATVVPKGSSGARIRQGIAMLLHSSDAMVFFFLVFLVGTTSGIIENFAYVRIREVGGTGKEMGICRLTSSMAGAPMFWFSGPLTEKLGADRVLVLSLVSYILRFLIYALLRNPYQALPAEALRGVTFAAFWSTGTVFAHKISPPGMSATMLLFMNAMYGGLGQSVGAILGGKLQSRVGTKMTFLCAAFVDFIFVCFITAYLSVRKESSFRNPKQITLPNEKSE</sequence>
<feature type="transmembrane region" description="Helical" evidence="7">
    <location>
        <begin position="187"/>
        <end position="207"/>
    </location>
</feature>
<evidence type="ECO:0000256" key="3">
    <source>
        <dbReference type="ARBA" id="ARBA00022692"/>
    </source>
</evidence>
<dbReference type="Gene3D" id="1.20.1250.20">
    <property type="entry name" value="MFS general substrate transporter like domains"/>
    <property type="match status" value="2"/>
</dbReference>
<dbReference type="SUPFAM" id="SSF103473">
    <property type="entry name" value="MFS general substrate transporter"/>
    <property type="match status" value="1"/>
</dbReference>
<dbReference type="PROSITE" id="PS50850">
    <property type="entry name" value="MFS"/>
    <property type="match status" value="1"/>
</dbReference>
<dbReference type="InterPro" id="IPR020846">
    <property type="entry name" value="MFS_dom"/>
</dbReference>
<dbReference type="AlphaFoldDB" id="A0A7S3VB90"/>
<dbReference type="InterPro" id="IPR051717">
    <property type="entry name" value="MFS_MFSD6"/>
</dbReference>
<dbReference type="InterPro" id="IPR036259">
    <property type="entry name" value="MFS_trans_sf"/>
</dbReference>
<dbReference type="Pfam" id="PF12832">
    <property type="entry name" value="MFS_1_like"/>
    <property type="match status" value="1"/>
</dbReference>
<feature type="region of interest" description="Disordered" evidence="6">
    <location>
        <begin position="116"/>
        <end position="145"/>
    </location>
</feature>
<evidence type="ECO:0000256" key="5">
    <source>
        <dbReference type="ARBA" id="ARBA00023136"/>
    </source>
</evidence>
<evidence type="ECO:0000259" key="8">
    <source>
        <dbReference type="PROSITE" id="PS50850"/>
    </source>
</evidence>
<dbReference type="InterPro" id="IPR024989">
    <property type="entry name" value="MFS_assoc_dom"/>
</dbReference>
<evidence type="ECO:0000256" key="1">
    <source>
        <dbReference type="ARBA" id="ARBA00004141"/>
    </source>
</evidence>
<keyword evidence="5 7" id="KW-0472">Membrane</keyword>
<feature type="transmembrane region" description="Helical" evidence="7">
    <location>
        <begin position="219"/>
        <end position="237"/>
    </location>
</feature>
<feature type="transmembrane region" description="Helical" evidence="7">
    <location>
        <begin position="153"/>
        <end position="175"/>
    </location>
</feature>
<dbReference type="GO" id="GO:0022857">
    <property type="term" value="F:transmembrane transporter activity"/>
    <property type="evidence" value="ECO:0007669"/>
    <property type="project" value="InterPro"/>
</dbReference>
<keyword evidence="3 7" id="KW-0812">Transmembrane</keyword>
<organism evidence="9">
    <name type="scientific">Chaetoceros debilis</name>
    <dbReference type="NCBI Taxonomy" id="122233"/>
    <lineage>
        <taxon>Eukaryota</taxon>
        <taxon>Sar</taxon>
        <taxon>Stramenopiles</taxon>
        <taxon>Ochrophyta</taxon>
        <taxon>Bacillariophyta</taxon>
        <taxon>Coscinodiscophyceae</taxon>
        <taxon>Chaetocerotophycidae</taxon>
        <taxon>Chaetocerotales</taxon>
        <taxon>Chaetocerotaceae</taxon>
        <taxon>Chaetoceros</taxon>
    </lineage>
</organism>
<feature type="domain" description="Major facilitator superfamily (MFS) profile" evidence="8">
    <location>
        <begin position="435"/>
        <end position="632"/>
    </location>
</feature>
<feature type="transmembrane region" description="Helical" evidence="7">
    <location>
        <begin position="590"/>
        <end position="612"/>
    </location>
</feature>
<feature type="transmembrane region" description="Helical" evidence="7">
    <location>
        <begin position="438"/>
        <end position="459"/>
    </location>
</feature>
<dbReference type="EMBL" id="HBIO01018615">
    <property type="protein sequence ID" value="CAE0469449.1"/>
    <property type="molecule type" value="Transcribed_RNA"/>
</dbReference>
<evidence type="ECO:0000256" key="7">
    <source>
        <dbReference type="SAM" id="Phobius"/>
    </source>
</evidence>
<dbReference type="CDD" id="cd17335">
    <property type="entry name" value="MFS_MFSD6"/>
    <property type="match status" value="1"/>
</dbReference>